<comment type="caution">
    <text evidence="6">The sequence shown here is derived from an EMBL/GenBank/DDBJ whole genome shotgun (WGS) entry which is preliminary data.</text>
</comment>
<feature type="transmembrane region" description="Helical" evidence="2">
    <location>
        <begin position="52"/>
        <end position="74"/>
    </location>
</feature>
<dbReference type="InterPro" id="IPR036259">
    <property type="entry name" value="MFS_trans_sf"/>
</dbReference>
<proteinExistence type="predicted"/>
<dbReference type="Pfam" id="PF07690">
    <property type="entry name" value="MFS_1"/>
    <property type="match status" value="1"/>
</dbReference>
<evidence type="ECO:0000256" key="1">
    <source>
        <dbReference type="SAM" id="MobiDB-lite"/>
    </source>
</evidence>
<feature type="transmembrane region" description="Helical" evidence="2">
    <location>
        <begin position="292"/>
        <end position="310"/>
    </location>
</feature>
<reference evidence="7 8" key="1">
    <citation type="submission" date="2019-10" db="EMBL/GenBank/DDBJ databases">
        <title>Unraveling microbial dark matter from salterns through culturing: the case of the genus Halosegnis.</title>
        <authorList>
            <person name="Duran-Viseras A."/>
            <person name="Andrei A.-S."/>
            <person name="Vera-Gargallo B."/>
            <person name="Ghai R."/>
            <person name="Sanchez-Porro C."/>
            <person name="Ventosa A."/>
        </authorList>
    </citation>
    <scope>NUCLEOTIDE SEQUENCE [LARGE SCALE GENOMIC DNA]</scope>
    <source>
        <strain evidence="5 8">F17-44</strain>
        <strain evidence="4 9">F18-79</strain>
        <strain evidence="6 7">F19-13</strain>
    </source>
</reference>
<feature type="transmembrane region" description="Helical" evidence="2">
    <location>
        <begin position="223"/>
        <end position="246"/>
    </location>
</feature>
<accession>A0A5N5UKJ9</accession>
<keyword evidence="2" id="KW-1133">Transmembrane helix</keyword>
<evidence type="ECO:0000313" key="8">
    <source>
        <dbReference type="Proteomes" id="UP000326302"/>
    </source>
</evidence>
<feature type="domain" description="Major facilitator superfamily (MFS) profile" evidence="3">
    <location>
        <begin position="6"/>
        <end position="404"/>
    </location>
</feature>
<feature type="transmembrane region" description="Helical" evidence="2">
    <location>
        <begin position="316"/>
        <end position="334"/>
    </location>
</feature>
<feature type="transmembrane region" description="Helical" evidence="2">
    <location>
        <begin position="171"/>
        <end position="191"/>
    </location>
</feature>
<feature type="transmembrane region" description="Helical" evidence="2">
    <location>
        <begin position="81"/>
        <end position="98"/>
    </location>
</feature>
<accession>A0A5N5UA89</accession>
<keyword evidence="2" id="KW-0472">Membrane</keyword>
<evidence type="ECO:0000313" key="6">
    <source>
        <dbReference type="EMBL" id="KAB7519343.1"/>
    </source>
</evidence>
<dbReference type="InterPro" id="IPR050327">
    <property type="entry name" value="Proton-linked_MCT"/>
</dbReference>
<evidence type="ECO:0000313" key="4">
    <source>
        <dbReference type="EMBL" id="KAB7514771.1"/>
    </source>
</evidence>
<keyword evidence="9" id="KW-1185">Reference proteome</keyword>
<protein>
    <submittedName>
        <fullName evidence="6">MFS transporter</fullName>
    </submittedName>
</protein>
<dbReference type="EMBL" id="QMDY01000002">
    <property type="protein sequence ID" value="KAB7519343.1"/>
    <property type="molecule type" value="Genomic_DNA"/>
</dbReference>
<organism evidence="6 7">
    <name type="scientific">Halosegnis rubeus</name>
    <dbReference type="NCBI Taxonomy" id="2212850"/>
    <lineage>
        <taxon>Archaea</taxon>
        <taxon>Methanobacteriati</taxon>
        <taxon>Methanobacteriota</taxon>
        <taxon>Stenosarchaea group</taxon>
        <taxon>Halobacteria</taxon>
        <taxon>Halobacteriales</taxon>
        <taxon>Natronomonadaceae</taxon>
        <taxon>Halosegnis</taxon>
    </lineage>
</organism>
<feature type="transmembrane region" description="Helical" evidence="2">
    <location>
        <begin position="139"/>
        <end position="159"/>
    </location>
</feature>
<dbReference type="PROSITE" id="PS50850">
    <property type="entry name" value="MFS"/>
    <property type="match status" value="1"/>
</dbReference>
<dbReference type="SUPFAM" id="SSF103473">
    <property type="entry name" value="MFS general substrate transporter"/>
    <property type="match status" value="1"/>
</dbReference>
<dbReference type="PANTHER" id="PTHR11360">
    <property type="entry name" value="MONOCARBOXYLATE TRANSPORTER"/>
    <property type="match status" value="1"/>
</dbReference>
<accession>A0A5N5UKC2</accession>
<dbReference type="PANTHER" id="PTHR11360:SF284">
    <property type="entry name" value="EG:103B4.3 PROTEIN-RELATED"/>
    <property type="match status" value="1"/>
</dbReference>
<evidence type="ECO:0000313" key="7">
    <source>
        <dbReference type="Proteomes" id="UP000326207"/>
    </source>
</evidence>
<dbReference type="RefSeq" id="WP_152118982.1">
    <property type="nucleotide sequence ID" value="NZ_QJOW01000001.1"/>
</dbReference>
<evidence type="ECO:0000313" key="5">
    <source>
        <dbReference type="EMBL" id="KAB7518082.1"/>
    </source>
</evidence>
<gene>
    <name evidence="4" type="ORF">DM867_06555</name>
    <name evidence="5" type="ORF">DMP03_01575</name>
    <name evidence="6" type="ORF">DP108_04360</name>
</gene>
<evidence type="ECO:0000313" key="9">
    <source>
        <dbReference type="Proteomes" id="UP000326865"/>
    </source>
</evidence>
<feature type="region of interest" description="Disordered" evidence="1">
    <location>
        <begin position="197"/>
        <end position="216"/>
    </location>
</feature>
<dbReference type="EMBL" id="QJOW01000001">
    <property type="protein sequence ID" value="KAB7518082.1"/>
    <property type="molecule type" value="Genomic_DNA"/>
</dbReference>
<dbReference type="InterPro" id="IPR020846">
    <property type="entry name" value="MFS_dom"/>
</dbReference>
<evidence type="ECO:0000256" key="2">
    <source>
        <dbReference type="SAM" id="Phobius"/>
    </source>
</evidence>
<dbReference type="PROSITE" id="PS51257">
    <property type="entry name" value="PROKAR_LIPOPROTEIN"/>
    <property type="match status" value="1"/>
</dbReference>
<dbReference type="Gene3D" id="1.20.1250.20">
    <property type="entry name" value="MFS general substrate transporter like domains"/>
    <property type="match status" value="2"/>
</dbReference>
<keyword evidence="2" id="KW-0812">Transmembrane</keyword>
<dbReference type="OrthoDB" id="359492at2157"/>
<dbReference type="InterPro" id="IPR011701">
    <property type="entry name" value="MFS"/>
</dbReference>
<dbReference type="Proteomes" id="UP000326865">
    <property type="component" value="Unassembled WGS sequence"/>
</dbReference>
<dbReference type="AlphaFoldDB" id="A0A5N5UKJ9"/>
<feature type="transmembrane region" description="Helical" evidence="2">
    <location>
        <begin position="258"/>
        <end position="280"/>
    </location>
</feature>
<dbReference type="Proteomes" id="UP000326302">
    <property type="component" value="Unassembled WGS sequence"/>
</dbReference>
<dbReference type="GO" id="GO:0022857">
    <property type="term" value="F:transmembrane transporter activity"/>
    <property type="evidence" value="ECO:0007669"/>
    <property type="project" value="InterPro"/>
</dbReference>
<sequence>MRSRLAAMEFYYGWVITGACFLAAGALFGLTYSFSVFFDALAATFPVTPARISLVFGVQTATLYLGGAVLGRLLDRFGPRTMLGVGTLLLPGGLLLAARVDSILAFTLAYGVVTGAGMSCCYVVAYASVPSWFGRRRGFANGIAAAGLGAGLIAVVPAASRLTQTVGWRRAFTLLALGLGGALLLATLVLARPSDVDADRSGEFPDGVPSSGTDTGPPASETILSLPFVLVVLGWAGVYATLFVLINHLVPYADGLGIRWAGVTGISALGFATALARLAIGYSSDTLGRVRVFVACSTLMGACLLALPLARGPAGIIAVAVVFGVGYGGNGALLSPLVADLFGVANIGTLHGVASTAFALAGLTAPPLATTVAASDGYPIVFLATGVAGLLGAGCLVFAGRTAPRPTA</sequence>
<dbReference type="EMBL" id="QKKZ01000002">
    <property type="protein sequence ID" value="KAB7514771.1"/>
    <property type="molecule type" value="Genomic_DNA"/>
</dbReference>
<name>A0A5N5UKJ9_9EURY</name>
<feature type="transmembrane region" description="Helical" evidence="2">
    <location>
        <begin position="341"/>
        <end position="365"/>
    </location>
</feature>
<feature type="transmembrane region" description="Helical" evidence="2">
    <location>
        <begin position="377"/>
        <end position="399"/>
    </location>
</feature>
<feature type="transmembrane region" description="Helical" evidence="2">
    <location>
        <begin position="12"/>
        <end position="32"/>
    </location>
</feature>
<feature type="transmembrane region" description="Helical" evidence="2">
    <location>
        <begin position="104"/>
        <end position="127"/>
    </location>
</feature>
<evidence type="ECO:0000259" key="3">
    <source>
        <dbReference type="PROSITE" id="PS50850"/>
    </source>
</evidence>
<dbReference type="Proteomes" id="UP000326207">
    <property type="component" value="Unassembled WGS sequence"/>
</dbReference>